<keyword evidence="1" id="KW-0378">Hydrolase</keyword>
<dbReference type="RefSeq" id="WP_326125266.1">
    <property type="nucleotide sequence ID" value="NZ_JARSFG010000044.1"/>
</dbReference>
<dbReference type="Gene3D" id="3.20.20.140">
    <property type="entry name" value="Metal-dependent hydrolases"/>
    <property type="match status" value="1"/>
</dbReference>
<dbReference type="InterPro" id="IPR032466">
    <property type="entry name" value="Metal_Hydrolase"/>
</dbReference>
<proteinExistence type="predicted"/>
<protein>
    <submittedName>
        <fullName evidence="1">Dipeptidase</fullName>
        <ecNumber evidence="1">3.4.13.19</ecNumber>
    </submittedName>
</protein>
<dbReference type="InterPro" id="IPR008257">
    <property type="entry name" value="Pept_M19"/>
</dbReference>
<gene>
    <name evidence="1" type="ORF">P9B03_20220</name>
</gene>
<evidence type="ECO:0000313" key="1">
    <source>
        <dbReference type="EMBL" id="MEC1180783.1"/>
    </source>
</evidence>
<organism evidence="1 2">
    <name type="scientific">Metasolibacillus meyeri</name>
    <dbReference type="NCBI Taxonomy" id="1071052"/>
    <lineage>
        <taxon>Bacteria</taxon>
        <taxon>Bacillati</taxon>
        <taxon>Bacillota</taxon>
        <taxon>Bacilli</taxon>
        <taxon>Bacillales</taxon>
        <taxon>Caryophanaceae</taxon>
        <taxon>Metasolibacillus</taxon>
    </lineage>
</organism>
<keyword evidence="1" id="KW-0645">Protease</keyword>
<dbReference type="PROSITE" id="PS51365">
    <property type="entry name" value="RENAL_DIPEPTIDASE_2"/>
    <property type="match status" value="1"/>
</dbReference>
<dbReference type="EC" id="3.4.13.19" evidence="1"/>
<sequence>MLLPIIDLHCDVLYKYEKKEFDFLNAPFDVNLQNLRQGNVKVQAFAIFIHPTVPKAEKIKSALHQIYYFKTHVVRPENKVVHIKNWSDIEQLQNDEIGAILTIEGVDFFEGDIKMWHLFREFGVLSIGLTWNNANEAADGVQEDTRQGVKAFGREIIQLNNAHQIFTDVSHLSEKSFWDTLELADYVIASHSNAKTLCAHPRNLSDAQIKAMVEKNAPIHIVYCPMFIVEQGEATIADLIKHIDHICALGGQHLIGLGSDFDGIDQKVQQLENANQHANLLNELLKYYSEDAVRGFAGQNFLNHLPKKL</sequence>
<dbReference type="PANTHER" id="PTHR10443:SF12">
    <property type="entry name" value="DIPEPTIDASE"/>
    <property type="match status" value="1"/>
</dbReference>
<dbReference type="Pfam" id="PF01244">
    <property type="entry name" value="Peptidase_M19"/>
    <property type="match status" value="1"/>
</dbReference>
<evidence type="ECO:0000313" key="2">
    <source>
        <dbReference type="Proteomes" id="UP001344888"/>
    </source>
</evidence>
<dbReference type="PANTHER" id="PTHR10443">
    <property type="entry name" value="MICROSOMAL DIPEPTIDASE"/>
    <property type="match status" value="1"/>
</dbReference>
<comment type="caution">
    <text evidence="1">The sequence shown here is derived from an EMBL/GenBank/DDBJ whole genome shotgun (WGS) entry which is preliminary data.</text>
</comment>
<reference evidence="1 2" key="1">
    <citation type="submission" date="2023-03" db="EMBL/GenBank/DDBJ databases">
        <title>Bacillus Genome Sequencing.</title>
        <authorList>
            <person name="Dunlap C."/>
        </authorList>
    </citation>
    <scope>NUCLEOTIDE SEQUENCE [LARGE SCALE GENOMIC DNA]</scope>
    <source>
        <strain evidence="1 2">B-59205</strain>
    </source>
</reference>
<keyword evidence="2" id="KW-1185">Reference proteome</keyword>
<dbReference type="EMBL" id="JARSFG010000044">
    <property type="protein sequence ID" value="MEC1180783.1"/>
    <property type="molecule type" value="Genomic_DNA"/>
</dbReference>
<accession>A0AAW9NYY0</accession>
<keyword evidence="1" id="KW-0224">Dipeptidase</keyword>
<dbReference type="SUPFAM" id="SSF51556">
    <property type="entry name" value="Metallo-dependent hydrolases"/>
    <property type="match status" value="1"/>
</dbReference>
<dbReference type="GO" id="GO:0070573">
    <property type="term" value="F:metallodipeptidase activity"/>
    <property type="evidence" value="ECO:0007669"/>
    <property type="project" value="InterPro"/>
</dbReference>
<dbReference type="Proteomes" id="UP001344888">
    <property type="component" value="Unassembled WGS sequence"/>
</dbReference>
<dbReference type="AlphaFoldDB" id="A0AAW9NYY0"/>
<dbReference type="GO" id="GO:0006508">
    <property type="term" value="P:proteolysis"/>
    <property type="evidence" value="ECO:0007669"/>
    <property type="project" value="InterPro"/>
</dbReference>
<name>A0AAW9NYY0_9BACL</name>